<feature type="domain" description="BLUF" evidence="1">
    <location>
        <begin position="3"/>
        <end position="94"/>
    </location>
</feature>
<reference evidence="2" key="2">
    <citation type="submission" date="2021-01" db="EMBL/GenBank/DDBJ databases">
        <authorList>
            <person name="Yu Y."/>
        </authorList>
    </citation>
    <scope>NUCLEOTIDE SEQUENCE</scope>
    <source>
        <strain evidence="2">As-5</strain>
        <strain evidence="3">As-6</strain>
    </source>
</reference>
<dbReference type="SMART" id="SM01034">
    <property type="entry name" value="BLUF"/>
    <property type="match status" value="1"/>
</dbReference>
<protein>
    <submittedName>
        <fullName evidence="2">BLUF domain-containing protein</fullName>
    </submittedName>
</protein>
<name>A0AAW4GFW4_9GAMM</name>
<dbReference type="SUPFAM" id="SSF54975">
    <property type="entry name" value="Acylphosphatase/BLUF domain-like"/>
    <property type="match status" value="1"/>
</dbReference>
<reference evidence="4" key="1">
    <citation type="submission" date="2021-01" db="EMBL/GenBank/DDBJ databases">
        <title>Stenotrophomonas maltophilia.</title>
        <authorList>
            <person name="Yu Y."/>
        </authorList>
    </citation>
    <scope>NUCLEOTIDE SEQUENCE [LARGE SCALE GENOMIC DNA]</scope>
    <source>
        <strain evidence="4">As-6</strain>
    </source>
</reference>
<dbReference type="EMBL" id="JAFFTA010000017">
    <property type="protein sequence ID" value="MBM9913886.1"/>
    <property type="molecule type" value="Genomic_DNA"/>
</dbReference>
<keyword evidence="4" id="KW-1185">Reference proteome</keyword>
<proteinExistence type="predicted"/>
<evidence type="ECO:0000313" key="3">
    <source>
        <dbReference type="EMBL" id="MBM9938949.1"/>
    </source>
</evidence>
<evidence type="ECO:0000259" key="1">
    <source>
        <dbReference type="PROSITE" id="PS50925"/>
    </source>
</evidence>
<dbReference type="Proteomes" id="UP000784064">
    <property type="component" value="Unassembled WGS sequence"/>
</dbReference>
<dbReference type="Pfam" id="PF04940">
    <property type="entry name" value="BLUF"/>
    <property type="match status" value="1"/>
</dbReference>
<dbReference type="PROSITE" id="PS50925">
    <property type="entry name" value="BLUF"/>
    <property type="match status" value="1"/>
</dbReference>
<evidence type="ECO:0000313" key="2">
    <source>
        <dbReference type="EMBL" id="MBM9913886.1"/>
    </source>
</evidence>
<dbReference type="InterPro" id="IPR007024">
    <property type="entry name" value="BLUF_domain"/>
</dbReference>
<dbReference type="InterPro" id="IPR036046">
    <property type="entry name" value="Acylphosphatase-like_dom_sf"/>
</dbReference>
<evidence type="ECO:0000313" key="4">
    <source>
        <dbReference type="Proteomes" id="UP000749453"/>
    </source>
</evidence>
<dbReference type="EMBL" id="JAFFTB010000021">
    <property type="protein sequence ID" value="MBM9938949.1"/>
    <property type="molecule type" value="Genomic_DNA"/>
</dbReference>
<dbReference type="GO" id="GO:0009882">
    <property type="term" value="F:blue light photoreceptor activity"/>
    <property type="evidence" value="ECO:0007669"/>
    <property type="project" value="InterPro"/>
</dbReference>
<dbReference type="Proteomes" id="UP000749453">
    <property type="component" value="Unassembled WGS sequence"/>
</dbReference>
<dbReference type="GO" id="GO:0071949">
    <property type="term" value="F:FAD binding"/>
    <property type="evidence" value="ECO:0007669"/>
    <property type="project" value="InterPro"/>
</dbReference>
<dbReference type="AlphaFoldDB" id="A0AAW4GFW4"/>
<accession>A0AAW4GFW4</accession>
<comment type="caution">
    <text evidence="2">The sequence shown here is derived from an EMBL/GenBank/DDBJ whole genome shotgun (WGS) entry which is preliminary data.</text>
</comment>
<evidence type="ECO:0000313" key="5">
    <source>
        <dbReference type="Proteomes" id="UP000784064"/>
    </source>
</evidence>
<dbReference type="Gene3D" id="3.30.70.100">
    <property type="match status" value="1"/>
</dbReference>
<organism evidence="2 5">
    <name type="scientific">Stenotrophomonas lactitubi</name>
    <dbReference type="NCBI Taxonomy" id="2045214"/>
    <lineage>
        <taxon>Bacteria</taxon>
        <taxon>Pseudomonadati</taxon>
        <taxon>Pseudomonadota</taxon>
        <taxon>Gammaproteobacteria</taxon>
        <taxon>Lysobacterales</taxon>
        <taxon>Lysobacteraceae</taxon>
        <taxon>Stenotrophomonas</taxon>
    </lineage>
</organism>
<gene>
    <name evidence="2" type="ORF">JJW18_10410</name>
    <name evidence="3" type="ORF">JJW19_12440</name>
</gene>
<sequence>MPFRAVGYMSQARQPWNRDQLDSLVQRAAAFNLEADVTGVLLFDGVSFLQYIEGPEDGVARAYRRILSSEFHSEIVELGRGTIGSRLLPYWSMHWLLADPSQLLSVARADWTGFVRSTNPSPRRSTAMDRLQIYLHPYIARP</sequence>